<reference evidence="5" key="1">
    <citation type="submission" date="2021-11" db="EMBL/GenBank/DDBJ databases">
        <authorList>
            <consortium name="Genoscope - CEA"/>
            <person name="William W."/>
        </authorList>
    </citation>
    <scope>NUCLEOTIDE SEQUENCE</scope>
</reference>
<keyword evidence="2" id="KW-0863">Zinc-finger</keyword>
<comment type="caution">
    <text evidence="5">The sequence shown here is derived from an EMBL/GenBank/DDBJ whole genome shotgun (WGS) entry which is preliminary data.</text>
</comment>
<proteinExistence type="predicted"/>
<dbReference type="Gene3D" id="3.30.60.90">
    <property type="match status" value="1"/>
</dbReference>
<gene>
    <name evidence="5" type="ORF">PECAL_2P27260</name>
</gene>
<dbReference type="GO" id="GO:0008270">
    <property type="term" value="F:zinc ion binding"/>
    <property type="evidence" value="ECO:0007669"/>
    <property type="project" value="UniProtKB-KW"/>
</dbReference>
<dbReference type="Proteomes" id="UP000789595">
    <property type="component" value="Unassembled WGS sequence"/>
</dbReference>
<evidence type="ECO:0000313" key="6">
    <source>
        <dbReference type="Proteomes" id="UP000789595"/>
    </source>
</evidence>
<evidence type="ECO:0000256" key="4">
    <source>
        <dbReference type="SAM" id="MobiDB-lite"/>
    </source>
</evidence>
<dbReference type="InterPro" id="IPR043145">
    <property type="entry name" value="Znf_ZZ_sf"/>
</dbReference>
<evidence type="ECO:0000256" key="3">
    <source>
        <dbReference type="ARBA" id="ARBA00022833"/>
    </source>
</evidence>
<evidence type="ECO:0000256" key="2">
    <source>
        <dbReference type="ARBA" id="ARBA00022771"/>
    </source>
</evidence>
<sequence length="377" mass="42000">MDSADDLAHAISATRLAEGTEPEGTSTVPPTTGELIGGLPPPVLALCCQFAGDSGSLVKRMACCHRAAAEARSEVWAALFTVGTRVVLHGLKADILNLRRGTIVKSQTAEDRVGVRLDGELKPKSVPRANVRLERGPHETGEPDEIHENVWCDNCSTMTARDHMLHDALASMRTGRAGAATRSEGSLVGLVYRCTRCVPDPGYDLCEKCFRAGVKHSCREHAFSLNPVPPEHARLNPSLARYPEDDPSVFDPARFKPWRESNGNDFARWMETGSSERRDGIKVPASAEEFCWRTEGWNLDGPRTQFVVNSIFKARWPRAGSLEKLRDRRFRECPMVHIDDLRALPRDEHGEVSFEDHERMCENIRRRNEAEGRGPWG</sequence>
<evidence type="ECO:0000256" key="1">
    <source>
        <dbReference type="ARBA" id="ARBA00022723"/>
    </source>
</evidence>
<evidence type="ECO:0000313" key="5">
    <source>
        <dbReference type="EMBL" id="CAH0369599.1"/>
    </source>
</evidence>
<name>A0A8J2SKR6_9STRA</name>
<keyword evidence="3" id="KW-0862">Zinc</keyword>
<feature type="region of interest" description="Disordered" evidence="4">
    <location>
        <begin position="15"/>
        <end position="35"/>
    </location>
</feature>
<dbReference type="SUPFAM" id="SSF57850">
    <property type="entry name" value="RING/U-box"/>
    <property type="match status" value="1"/>
</dbReference>
<accession>A0A8J2SKR6</accession>
<keyword evidence="6" id="KW-1185">Reference proteome</keyword>
<evidence type="ECO:0008006" key="7">
    <source>
        <dbReference type="Google" id="ProtNLM"/>
    </source>
</evidence>
<protein>
    <recommendedName>
        <fullName evidence="7">ZZ-type domain-containing protein</fullName>
    </recommendedName>
</protein>
<keyword evidence="1" id="KW-0479">Metal-binding</keyword>
<dbReference type="AlphaFoldDB" id="A0A8J2SKR6"/>
<dbReference type="EMBL" id="CAKKNE010000002">
    <property type="protein sequence ID" value="CAH0369599.1"/>
    <property type="molecule type" value="Genomic_DNA"/>
</dbReference>
<organism evidence="5 6">
    <name type="scientific">Pelagomonas calceolata</name>
    <dbReference type="NCBI Taxonomy" id="35677"/>
    <lineage>
        <taxon>Eukaryota</taxon>
        <taxon>Sar</taxon>
        <taxon>Stramenopiles</taxon>
        <taxon>Ochrophyta</taxon>
        <taxon>Pelagophyceae</taxon>
        <taxon>Pelagomonadales</taxon>
        <taxon>Pelagomonadaceae</taxon>
        <taxon>Pelagomonas</taxon>
    </lineage>
</organism>